<protein>
    <submittedName>
        <fullName evidence="3">2-oxo-4-hydroxy-4-carboxy-5-ureidoimidazoline decarboxylase</fullName>
    </submittedName>
</protein>
<organism evidence="3 4">
    <name type="scientific">Rhodococcus cercidiphylli</name>
    <dbReference type="NCBI Taxonomy" id="489916"/>
    <lineage>
        <taxon>Bacteria</taxon>
        <taxon>Bacillati</taxon>
        <taxon>Actinomycetota</taxon>
        <taxon>Actinomycetes</taxon>
        <taxon>Mycobacteriales</taxon>
        <taxon>Nocardiaceae</taxon>
        <taxon>Rhodococcus</taxon>
    </lineage>
</organism>
<dbReference type="InterPro" id="IPR018020">
    <property type="entry name" value="OHCU_decarboxylase"/>
</dbReference>
<keyword evidence="1" id="KW-0659">Purine metabolism</keyword>
<dbReference type="RefSeq" id="WP_149406449.1">
    <property type="nucleotide sequence ID" value="NZ_JAWLKE010000013.1"/>
</dbReference>
<evidence type="ECO:0000313" key="4">
    <source>
        <dbReference type="Proteomes" id="UP001185899"/>
    </source>
</evidence>
<dbReference type="Gene3D" id="1.10.3330.10">
    <property type="entry name" value="Oxo-4-hydroxy-4-carboxy-5-ureidoimidazoline decarboxylase"/>
    <property type="match status" value="1"/>
</dbReference>
<dbReference type="SUPFAM" id="SSF158694">
    <property type="entry name" value="UraD-Like"/>
    <property type="match status" value="1"/>
</dbReference>
<dbReference type="EMBL" id="JAWLKE010000013">
    <property type="protein sequence ID" value="MDV6233847.1"/>
    <property type="molecule type" value="Genomic_DNA"/>
</dbReference>
<keyword evidence="4" id="KW-1185">Reference proteome</keyword>
<evidence type="ECO:0000259" key="2">
    <source>
        <dbReference type="Pfam" id="PF09349"/>
    </source>
</evidence>
<sequence length="165" mass="18666">MLMHQGLGLETFNDLPRRKAVHALYECCCSVAWASRVADGRRYRSRAELFSAADAELAELSDGDMDMLAATRPEPSKVCAAMDADTRGALVTAARAYCERFGYPYIWSGLFEPEGFEPRDILVDLGHRLDNDDRTERKIMRDELAKINHIRLDRLLGPEGGWPQY</sequence>
<accession>A0ABU4B5R2</accession>
<evidence type="ECO:0000256" key="1">
    <source>
        <dbReference type="ARBA" id="ARBA00022631"/>
    </source>
</evidence>
<gene>
    <name evidence="3" type="ORF">R3P95_25135</name>
</gene>
<reference evidence="3 4" key="1">
    <citation type="submission" date="2023-10" db="EMBL/GenBank/DDBJ databases">
        <title>Development of a sustainable strategy for remediation of hydrocarbon-contaminated territories based on the waste exchange concept.</title>
        <authorList>
            <person name="Krivoruchko A."/>
        </authorList>
    </citation>
    <scope>NUCLEOTIDE SEQUENCE [LARGE SCALE GENOMIC DNA]</scope>
    <source>
        <strain evidence="3 4">IEGM 1322</strain>
    </source>
</reference>
<dbReference type="Pfam" id="PF09349">
    <property type="entry name" value="OHCU_decarbox"/>
    <property type="match status" value="2"/>
</dbReference>
<name>A0ABU4B5R2_9NOCA</name>
<dbReference type="Proteomes" id="UP001185899">
    <property type="component" value="Unassembled WGS sequence"/>
</dbReference>
<evidence type="ECO:0000313" key="3">
    <source>
        <dbReference type="EMBL" id="MDV6233847.1"/>
    </source>
</evidence>
<dbReference type="InterPro" id="IPR036778">
    <property type="entry name" value="OHCU_decarboxylase_sf"/>
</dbReference>
<feature type="domain" description="Oxo-4-hydroxy-4-carboxy-5-ureidoimidazoline decarboxylase" evidence="2">
    <location>
        <begin position="13"/>
        <end position="68"/>
    </location>
</feature>
<feature type="domain" description="Oxo-4-hydroxy-4-carboxy-5-ureidoimidazoline decarboxylase" evidence="2">
    <location>
        <begin position="71"/>
        <end position="153"/>
    </location>
</feature>
<proteinExistence type="predicted"/>
<dbReference type="NCBIfam" id="NF010372">
    <property type="entry name" value="PRK13798.1"/>
    <property type="match status" value="1"/>
</dbReference>
<comment type="caution">
    <text evidence="3">The sequence shown here is derived from an EMBL/GenBank/DDBJ whole genome shotgun (WGS) entry which is preliminary data.</text>
</comment>